<feature type="compositionally biased region" description="Gly residues" evidence="1">
    <location>
        <begin position="151"/>
        <end position="161"/>
    </location>
</feature>
<feature type="compositionally biased region" description="Gly residues" evidence="1">
    <location>
        <begin position="114"/>
        <end position="129"/>
    </location>
</feature>
<feature type="region of interest" description="Disordered" evidence="1">
    <location>
        <begin position="1"/>
        <end position="162"/>
    </location>
</feature>
<evidence type="ECO:0008006" key="5">
    <source>
        <dbReference type="Google" id="ProtNLM"/>
    </source>
</evidence>
<evidence type="ECO:0000256" key="2">
    <source>
        <dbReference type="SAM" id="Phobius"/>
    </source>
</evidence>
<evidence type="ECO:0000313" key="3">
    <source>
        <dbReference type="EMBL" id="ARZ69688.1"/>
    </source>
</evidence>
<keyword evidence="2" id="KW-0472">Membrane</keyword>
<dbReference type="EMBL" id="CP021744">
    <property type="protein sequence ID" value="ARZ69688.1"/>
    <property type="molecule type" value="Genomic_DNA"/>
</dbReference>
<keyword evidence="2" id="KW-0812">Transmembrane</keyword>
<feature type="transmembrane region" description="Helical" evidence="2">
    <location>
        <begin position="166"/>
        <end position="188"/>
    </location>
</feature>
<keyword evidence="2" id="KW-1133">Transmembrane helix</keyword>
<dbReference type="SUPFAM" id="SSF50998">
    <property type="entry name" value="Quinoprotein alcohol dehydrogenase-like"/>
    <property type="match status" value="1"/>
</dbReference>
<dbReference type="AlphaFoldDB" id="A0A1Z2L616"/>
<reference evidence="3 4" key="1">
    <citation type="submission" date="2017-06" db="EMBL/GenBank/DDBJ databases">
        <title>Streptomyces albireticuli Genome sequencing and assembly.</title>
        <authorList>
            <person name="Wang Y."/>
            <person name="Du B."/>
            <person name="Ding Y."/>
            <person name="Liu H."/>
            <person name="Hou Q."/>
            <person name="Liu K."/>
            <person name="Yao L."/>
            <person name="Wang C."/>
        </authorList>
    </citation>
    <scope>NUCLEOTIDE SEQUENCE [LARGE SCALE GENOMIC DNA]</scope>
    <source>
        <strain evidence="3 4">MDJK11</strain>
    </source>
</reference>
<accession>A0A1Z2L616</accession>
<feature type="compositionally biased region" description="Low complexity" evidence="1">
    <location>
        <begin position="93"/>
        <end position="113"/>
    </location>
</feature>
<feature type="compositionally biased region" description="Pro residues" evidence="1">
    <location>
        <begin position="1"/>
        <end position="18"/>
    </location>
</feature>
<protein>
    <recommendedName>
        <fullName evidence="5">PQQ-binding-like beta-propeller repeat protein</fullName>
    </recommendedName>
</protein>
<dbReference type="Proteomes" id="UP000195755">
    <property type="component" value="Chromosome"/>
</dbReference>
<feature type="compositionally biased region" description="Gly residues" evidence="1">
    <location>
        <begin position="199"/>
        <end position="219"/>
    </location>
</feature>
<name>A0A1Z2L616_9ACTN</name>
<organism evidence="3 4">
    <name type="scientific">Streptomyces albireticuli</name>
    <dbReference type="NCBI Taxonomy" id="1940"/>
    <lineage>
        <taxon>Bacteria</taxon>
        <taxon>Bacillati</taxon>
        <taxon>Actinomycetota</taxon>
        <taxon>Actinomycetes</taxon>
        <taxon>Kitasatosporales</taxon>
        <taxon>Streptomycetaceae</taxon>
        <taxon>Streptomyces</taxon>
    </lineage>
</organism>
<gene>
    <name evidence="3" type="ORF">SMD11_4075</name>
</gene>
<evidence type="ECO:0000256" key="1">
    <source>
        <dbReference type="SAM" id="MobiDB-lite"/>
    </source>
</evidence>
<sequence>MSQPPQPPNQPPGVPPAQPGGGFGAPNPSYGYPPQQPTQAAPQVPSKPSQVPPPPPGAPQTPPPPPGAPQTPPPPPGVPQAPPAAPPGGYGYPGQAPQPGGYGYPAPGQAPQPGGYGYPGGPGQPGQGFGAPTQPQFGAYPQQPGPYGAPGAPGGPGSGGGAKKRMAVIVSAAVALVLVIGGGVWFAVSGDDKEEQAKGGDGTSQGTGGKQGNGEQGGGKGEKPKTVDGKLLFEVEQEKVDDLVSAKGMWVGDQAVAKADVYKIVGYGLSGGKKWELPLDGAVCWANAKPTDDGKAVVLVSDGKPSEEKKYGGPCTQVVAFDVNKGTKLWQKSAKAGDRDVTFDEVTIGAGTVAAGGTSGGAAWSLDGGQELWKPKEDSSNCKDAGYAGGGKLVAVRRCGDYERPQVSVQTLDPKSGAVKSTYKVPSGLNYPHIASTDPLVVAVSAGDTTGNGASDFLVVDDSGKDGTLRSKISTGNGKYEPKCPATEVEGCSKLAVTKDTLYLPTEEHPSGNSSQPGRINEIVAFDLATGQTKGKTDGTAGTEMVPLGVDKDGYPIAYRNATFRWGGQVLRIDPKTYKADVLLKNADDTARAEGELSPNYQQGVYAQGRLFLGTNYIRKVTISGLGKQYTLQIYGGS</sequence>
<dbReference type="RefSeq" id="WP_087927766.1">
    <property type="nucleotide sequence ID" value="NZ_CP021744.1"/>
</dbReference>
<evidence type="ECO:0000313" key="4">
    <source>
        <dbReference type="Proteomes" id="UP000195755"/>
    </source>
</evidence>
<feature type="compositionally biased region" description="Pro residues" evidence="1">
    <location>
        <begin position="50"/>
        <end position="86"/>
    </location>
</feature>
<proteinExistence type="predicted"/>
<dbReference type="OrthoDB" id="3679173at2"/>
<feature type="region of interest" description="Disordered" evidence="1">
    <location>
        <begin position="193"/>
        <end position="226"/>
    </location>
</feature>
<dbReference type="KEGG" id="salj:SMD11_4075"/>
<dbReference type="InterPro" id="IPR011047">
    <property type="entry name" value="Quinoprotein_ADH-like_sf"/>
</dbReference>
<feature type="compositionally biased region" description="Low complexity" evidence="1">
    <location>
        <begin position="130"/>
        <end position="150"/>
    </location>
</feature>